<sequence length="400" mass="44040">MPGYGKGSDLDRGAAERVFYRLLSEDALAEDNVINKSKFATQYVILGRRAAEYESGQRKMKLDVRASPNSKAKAQAKSKSTTAAKKGKSGTSGYPQSTMVSSPVQSAQDRRIERFQYGGPSGEQFSGGDDDDDESDGFEPIRVTGKPRRTNTREMGPPITSDQRLDRLDHMHRVVVEDFQEHAKIMLQDLVVKKGLRCQPFSDQSLREMAISFPTNLNELSTIPDIDQDKVKRYGRQILELVGNAKRRYEEMTQEAETNGVVADPNHHNVINLSSSDEYSDDDLFMDEGTFNFDNPIQEPPPNTAESITSRYFPPPASPGYDSGDDFDTGPAASGAKGRKRAPGKRAPRRKYGSTGGSTSGWKGKGSRSKAKSDRPASQSAPRKNAKTKTPKSTIGMMPL</sequence>
<dbReference type="InterPro" id="IPR044876">
    <property type="entry name" value="HRDC_dom_sf"/>
</dbReference>
<dbReference type="Proteomes" id="UP001152649">
    <property type="component" value="Unassembled WGS sequence"/>
</dbReference>
<evidence type="ECO:0000313" key="5">
    <source>
        <dbReference type="EMBL" id="CAG8387342.1"/>
    </source>
</evidence>
<dbReference type="GO" id="GO:0006281">
    <property type="term" value="P:DNA repair"/>
    <property type="evidence" value="ECO:0007669"/>
    <property type="project" value="InterPro"/>
</dbReference>
<comment type="catalytic activity">
    <reaction evidence="1">
        <text>Couples ATP hydrolysis with the unwinding of duplex DNA by translocating in the 3'-5' direction.</text>
        <dbReference type="EC" id="5.6.2.4"/>
    </reaction>
</comment>
<evidence type="ECO:0000256" key="1">
    <source>
        <dbReference type="ARBA" id="ARBA00034617"/>
    </source>
</evidence>
<dbReference type="EMBL" id="CAJVPG010000277">
    <property type="protein sequence ID" value="CAG8387342.1"/>
    <property type="molecule type" value="Genomic_DNA"/>
</dbReference>
<gene>
    <name evidence="5" type="ORF">PSALAMII_LOCUS6364</name>
</gene>
<dbReference type="GO" id="GO:0003676">
    <property type="term" value="F:nucleic acid binding"/>
    <property type="evidence" value="ECO:0007669"/>
    <property type="project" value="InterPro"/>
</dbReference>
<dbReference type="Gene3D" id="1.10.10.10">
    <property type="entry name" value="Winged helix-like DNA-binding domain superfamily/Winged helix DNA-binding domain"/>
    <property type="match status" value="1"/>
</dbReference>
<protein>
    <recommendedName>
        <fullName evidence="2">DNA 3'-5' helicase</fullName>
        <ecNumber evidence="2">5.6.2.4</ecNumber>
    </recommendedName>
</protein>
<dbReference type="InterPro" id="IPR018982">
    <property type="entry name" value="RQC_domain"/>
</dbReference>
<dbReference type="InterPro" id="IPR010997">
    <property type="entry name" value="HRDC-like_sf"/>
</dbReference>
<feature type="compositionally biased region" description="Polar residues" evidence="3">
    <location>
        <begin position="94"/>
        <end position="107"/>
    </location>
</feature>
<feature type="compositionally biased region" description="Basic residues" evidence="3">
    <location>
        <begin position="337"/>
        <end position="352"/>
    </location>
</feature>
<feature type="compositionally biased region" description="Acidic residues" evidence="3">
    <location>
        <begin position="128"/>
        <end position="137"/>
    </location>
</feature>
<dbReference type="GO" id="GO:0000166">
    <property type="term" value="F:nucleotide binding"/>
    <property type="evidence" value="ECO:0007669"/>
    <property type="project" value="InterPro"/>
</dbReference>
<evidence type="ECO:0000259" key="4">
    <source>
        <dbReference type="PROSITE" id="PS50967"/>
    </source>
</evidence>
<dbReference type="AlphaFoldDB" id="A0A9W4NKI9"/>
<evidence type="ECO:0000256" key="3">
    <source>
        <dbReference type="SAM" id="MobiDB-lite"/>
    </source>
</evidence>
<dbReference type="InterPro" id="IPR036388">
    <property type="entry name" value="WH-like_DNA-bd_sf"/>
</dbReference>
<organism evidence="5 6">
    <name type="scientific">Penicillium salamii</name>
    <dbReference type="NCBI Taxonomy" id="1612424"/>
    <lineage>
        <taxon>Eukaryota</taxon>
        <taxon>Fungi</taxon>
        <taxon>Dikarya</taxon>
        <taxon>Ascomycota</taxon>
        <taxon>Pezizomycotina</taxon>
        <taxon>Eurotiomycetes</taxon>
        <taxon>Eurotiomycetidae</taxon>
        <taxon>Eurotiales</taxon>
        <taxon>Aspergillaceae</taxon>
        <taxon>Penicillium</taxon>
    </lineage>
</organism>
<dbReference type="InterPro" id="IPR002121">
    <property type="entry name" value="HRDC_dom"/>
</dbReference>
<dbReference type="PROSITE" id="PS50967">
    <property type="entry name" value="HRDC"/>
    <property type="match status" value="1"/>
</dbReference>
<feature type="region of interest" description="Disordered" evidence="3">
    <location>
        <begin position="289"/>
        <end position="400"/>
    </location>
</feature>
<dbReference type="Pfam" id="PF00570">
    <property type="entry name" value="HRDC"/>
    <property type="match status" value="1"/>
</dbReference>
<dbReference type="GO" id="GO:0006260">
    <property type="term" value="P:DNA replication"/>
    <property type="evidence" value="ECO:0007669"/>
    <property type="project" value="InterPro"/>
</dbReference>
<reference evidence="5" key="1">
    <citation type="submission" date="2021-07" db="EMBL/GenBank/DDBJ databases">
        <authorList>
            <person name="Branca A.L. A."/>
        </authorList>
    </citation>
    <scope>NUCLEOTIDE SEQUENCE</scope>
</reference>
<feature type="domain" description="HRDC" evidence="4">
    <location>
        <begin position="169"/>
        <end position="252"/>
    </location>
</feature>
<comment type="caution">
    <text evidence="5">The sequence shown here is derived from an EMBL/GenBank/DDBJ whole genome shotgun (WGS) entry which is preliminary data.</text>
</comment>
<dbReference type="EC" id="5.6.2.4" evidence="2"/>
<dbReference type="GO" id="GO:0043138">
    <property type="term" value="F:3'-5' DNA helicase activity"/>
    <property type="evidence" value="ECO:0007669"/>
    <property type="project" value="UniProtKB-EC"/>
</dbReference>
<name>A0A9W4NKI9_9EURO</name>
<evidence type="ECO:0000313" key="6">
    <source>
        <dbReference type="Proteomes" id="UP001152649"/>
    </source>
</evidence>
<keyword evidence="6" id="KW-1185">Reference proteome</keyword>
<evidence type="ECO:0000256" key="2">
    <source>
        <dbReference type="ARBA" id="ARBA00034808"/>
    </source>
</evidence>
<accession>A0A9W4NKI9</accession>
<dbReference type="Gene3D" id="1.10.150.80">
    <property type="entry name" value="HRDC domain"/>
    <property type="match status" value="1"/>
</dbReference>
<feature type="compositionally biased region" description="Low complexity" evidence="3">
    <location>
        <begin position="70"/>
        <end position="93"/>
    </location>
</feature>
<feature type="compositionally biased region" description="Basic and acidic residues" evidence="3">
    <location>
        <begin position="54"/>
        <end position="64"/>
    </location>
</feature>
<feature type="region of interest" description="Disordered" evidence="3">
    <location>
        <begin position="54"/>
        <end position="162"/>
    </location>
</feature>
<dbReference type="OrthoDB" id="10261556at2759"/>
<dbReference type="Pfam" id="PF09382">
    <property type="entry name" value="RQC"/>
    <property type="match status" value="1"/>
</dbReference>
<dbReference type="SUPFAM" id="SSF47819">
    <property type="entry name" value="HRDC-like"/>
    <property type="match status" value="1"/>
</dbReference>
<proteinExistence type="predicted"/>